<reference evidence="1" key="1">
    <citation type="submission" date="2022-07" db="EMBL/GenBank/DDBJ databases">
        <authorList>
            <person name="Trinca V."/>
            <person name="Uliana J.V.C."/>
            <person name="Torres T.T."/>
            <person name="Ward R.J."/>
            <person name="Monesi N."/>
        </authorList>
    </citation>
    <scope>NUCLEOTIDE SEQUENCE</scope>
    <source>
        <strain evidence="1">HSMRA1968</strain>
        <tissue evidence="1">Whole embryos</tissue>
    </source>
</reference>
<sequence>MANTKSFTHLLKSLRPTEKDYIASCIVKKEWNLGSAIVLEILQHSGILTMSEFMALKIETENVQEVHLIFNDLLEVRQLSLLVDLLESIDRTDPRSQLLTQCVNDGFKRFLEDLSTGGYSCERNYLLEIKSLVMDEQMERIRILNLNLLLEIEDCTLGEAVSRLNEWLNETSGNCGFNDLVKELLYDQEKIVEYLHVYFVRPTKSVSVTIRSGTEINSATCDTRSAKTILLSLLSYENNIEVLDMYAKTSISPATNCNDLVLSFKQMCRSKIERLKLDLSGDRLTVDKIVLVDDDDDMEF</sequence>
<name>A0A9Q0S206_9DIPT</name>
<evidence type="ECO:0000313" key="1">
    <source>
        <dbReference type="EMBL" id="KAJ6641068.1"/>
    </source>
</evidence>
<gene>
    <name evidence="1" type="ORF">Bhyg_06002</name>
</gene>
<dbReference type="EMBL" id="WJQU01000002">
    <property type="protein sequence ID" value="KAJ6641068.1"/>
    <property type="molecule type" value="Genomic_DNA"/>
</dbReference>
<protein>
    <submittedName>
        <fullName evidence="1">Uncharacterized protein</fullName>
    </submittedName>
</protein>
<feature type="non-terminal residue" evidence="1">
    <location>
        <position position="1"/>
    </location>
</feature>
<organism evidence="1 2">
    <name type="scientific">Pseudolycoriella hygida</name>
    <dbReference type="NCBI Taxonomy" id="35572"/>
    <lineage>
        <taxon>Eukaryota</taxon>
        <taxon>Metazoa</taxon>
        <taxon>Ecdysozoa</taxon>
        <taxon>Arthropoda</taxon>
        <taxon>Hexapoda</taxon>
        <taxon>Insecta</taxon>
        <taxon>Pterygota</taxon>
        <taxon>Neoptera</taxon>
        <taxon>Endopterygota</taxon>
        <taxon>Diptera</taxon>
        <taxon>Nematocera</taxon>
        <taxon>Sciaroidea</taxon>
        <taxon>Sciaridae</taxon>
        <taxon>Pseudolycoriella</taxon>
    </lineage>
</organism>
<comment type="caution">
    <text evidence="1">The sequence shown here is derived from an EMBL/GenBank/DDBJ whole genome shotgun (WGS) entry which is preliminary data.</text>
</comment>
<dbReference type="OrthoDB" id="7790690at2759"/>
<keyword evidence="2" id="KW-1185">Reference proteome</keyword>
<accession>A0A9Q0S206</accession>
<evidence type="ECO:0000313" key="2">
    <source>
        <dbReference type="Proteomes" id="UP001151699"/>
    </source>
</evidence>
<proteinExistence type="predicted"/>
<dbReference type="Proteomes" id="UP001151699">
    <property type="component" value="Chromosome B"/>
</dbReference>
<dbReference type="AlphaFoldDB" id="A0A9Q0S206"/>